<evidence type="ECO:0000256" key="2">
    <source>
        <dbReference type="SAM" id="SignalP"/>
    </source>
</evidence>
<keyword evidence="4" id="KW-1185">Reference proteome</keyword>
<organism evidence="3 4">
    <name type="scientific">Paracraurococcus lichenis</name>
    <dbReference type="NCBI Taxonomy" id="3064888"/>
    <lineage>
        <taxon>Bacteria</taxon>
        <taxon>Pseudomonadati</taxon>
        <taxon>Pseudomonadota</taxon>
        <taxon>Alphaproteobacteria</taxon>
        <taxon>Acetobacterales</taxon>
        <taxon>Roseomonadaceae</taxon>
        <taxon>Paracraurococcus</taxon>
    </lineage>
</organism>
<comment type="caution">
    <text evidence="3">The sequence shown here is derived from an EMBL/GenBank/DDBJ whole genome shotgun (WGS) entry which is preliminary data.</text>
</comment>
<feature type="chain" id="PRO_5046588257" evidence="2">
    <location>
        <begin position="24"/>
        <end position="83"/>
    </location>
</feature>
<keyword evidence="2" id="KW-0732">Signal</keyword>
<sequence>MTRGPAILAALAALSLALPGCTAGPEPYPGAASIGPPDMLPPFGRTTPRVREPSPERPPWLPVLPPDLPKYRVPDDGHRDNLG</sequence>
<name>A0ABT9DTS6_9PROT</name>
<dbReference type="RefSeq" id="WP_305102167.1">
    <property type="nucleotide sequence ID" value="NZ_JAUTWS010000002.1"/>
</dbReference>
<evidence type="ECO:0000256" key="1">
    <source>
        <dbReference type="SAM" id="MobiDB-lite"/>
    </source>
</evidence>
<dbReference type="Proteomes" id="UP001243009">
    <property type="component" value="Unassembled WGS sequence"/>
</dbReference>
<feature type="compositionally biased region" description="Pro residues" evidence="1">
    <location>
        <begin position="56"/>
        <end position="68"/>
    </location>
</feature>
<feature type="compositionally biased region" description="Basic and acidic residues" evidence="1">
    <location>
        <begin position="69"/>
        <end position="83"/>
    </location>
</feature>
<feature type="signal peptide" evidence="2">
    <location>
        <begin position="1"/>
        <end position="23"/>
    </location>
</feature>
<proteinExistence type="predicted"/>
<dbReference type="EMBL" id="JAUTWS010000002">
    <property type="protein sequence ID" value="MDO9707302.1"/>
    <property type="molecule type" value="Genomic_DNA"/>
</dbReference>
<accession>A0ABT9DTS6</accession>
<gene>
    <name evidence="3" type="ORF">Q7A36_03025</name>
</gene>
<evidence type="ECO:0000313" key="4">
    <source>
        <dbReference type="Proteomes" id="UP001243009"/>
    </source>
</evidence>
<feature type="region of interest" description="Disordered" evidence="1">
    <location>
        <begin position="22"/>
        <end position="83"/>
    </location>
</feature>
<protein>
    <submittedName>
        <fullName evidence="3">Uncharacterized protein</fullName>
    </submittedName>
</protein>
<reference evidence="3 4" key="1">
    <citation type="submission" date="2023-08" db="EMBL/GenBank/DDBJ databases">
        <title>The draft genome sequence of Paracraurococcus sp. LOR1-02.</title>
        <authorList>
            <person name="Kingkaew E."/>
            <person name="Tanasupawat S."/>
        </authorList>
    </citation>
    <scope>NUCLEOTIDE SEQUENCE [LARGE SCALE GENOMIC DNA]</scope>
    <source>
        <strain evidence="3 4">LOR1-02</strain>
    </source>
</reference>
<evidence type="ECO:0000313" key="3">
    <source>
        <dbReference type="EMBL" id="MDO9707302.1"/>
    </source>
</evidence>